<sequence length="355" mass="39962">MKIHLLSGFLGSGKTTAIQQACKQLQEKDISVGVISNDQGIQLVDSNFFNSLSIPNRKIINGCFCCNYHDLNSSITSFETSEQPETIFAEAVGSCTDIVATVLKPLRSNKENVDVTLSTFVDVRLFHLLFIQKLPLFDASVKYIYNKQLEEALVIVINKVDLADAKMLQSVSQYVKDHYPNKTILYQNSFSEASVQEWLNVINTKGLYDAPVSTDIDYDIYGEGESKLAWLDTDLEFSAPAFNAIHCVNVFIKTLRRLIEENHLTIGHLKLLLNGKNKYSLTSVHTETEHLFDESAANKDASLLVNARVQTEPAILKHLLWKAVRNTEVLCKCSIRMENTASFKPGYPKPVYRMK</sequence>
<protein>
    <submittedName>
        <fullName evidence="2">GTP-binding protein</fullName>
    </submittedName>
</protein>
<dbReference type="InterPro" id="IPR027417">
    <property type="entry name" value="P-loop_NTPase"/>
</dbReference>
<reference evidence="2 3" key="1">
    <citation type="submission" date="2023-07" db="EMBL/GenBank/DDBJ databases">
        <authorList>
            <person name="Lian W.-H."/>
        </authorList>
    </citation>
    <scope>NUCLEOTIDE SEQUENCE [LARGE SCALE GENOMIC DNA]</scope>
    <source>
        <strain evidence="2 3">SYSU DXS3180</strain>
    </source>
</reference>
<dbReference type="Gene3D" id="3.40.50.300">
    <property type="entry name" value="P-loop containing nucleotide triphosphate hydrolases"/>
    <property type="match status" value="1"/>
</dbReference>
<dbReference type="RefSeq" id="WP_369331882.1">
    <property type="nucleotide sequence ID" value="NZ_JAULBC010000008.1"/>
</dbReference>
<evidence type="ECO:0000313" key="3">
    <source>
        <dbReference type="Proteomes" id="UP001560573"/>
    </source>
</evidence>
<dbReference type="EMBL" id="JAULBC010000008">
    <property type="protein sequence ID" value="MEX6690470.1"/>
    <property type="molecule type" value="Genomic_DNA"/>
</dbReference>
<evidence type="ECO:0000313" key="2">
    <source>
        <dbReference type="EMBL" id="MEX6690470.1"/>
    </source>
</evidence>
<dbReference type="InterPro" id="IPR051316">
    <property type="entry name" value="Zinc-reg_GTPase_activator"/>
</dbReference>
<dbReference type="SUPFAM" id="SSF52540">
    <property type="entry name" value="P-loop containing nucleoside triphosphate hydrolases"/>
    <property type="match status" value="1"/>
</dbReference>
<gene>
    <name evidence="2" type="ORF">QTN47_23360</name>
</gene>
<proteinExistence type="predicted"/>
<dbReference type="PANTHER" id="PTHR13748">
    <property type="entry name" value="COBW-RELATED"/>
    <property type="match status" value="1"/>
</dbReference>
<feature type="domain" description="CobW/HypB/UreG nucleotide-binding" evidence="1">
    <location>
        <begin position="3"/>
        <end position="184"/>
    </location>
</feature>
<accession>A0ABV3ZLP7</accession>
<comment type="caution">
    <text evidence="2">The sequence shown here is derived from an EMBL/GenBank/DDBJ whole genome shotgun (WGS) entry which is preliminary data.</text>
</comment>
<keyword evidence="3" id="KW-1185">Reference proteome</keyword>
<evidence type="ECO:0000259" key="1">
    <source>
        <dbReference type="Pfam" id="PF02492"/>
    </source>
</evidence>
<dbReference type="InterPro" id="IPR003495">
    <property type="entry name" value="CobW/HypB/UreG_nucleotide-bd"/>
</dbReference>
<dbReference type="PANTHER" id="PTHR13748:SF62">
    <property type="entry name" value="COBW DOMAIN-CONTAINING PROTEIN"/>
    <property type="match status" value="1"/>
</dbReference>
<dbReference type="Proteomes" id="UP001560573">
    <property type="component" value="Unassembled WGS sequence"/>
</dbReference>
<name>A0ABV3ZLP7_9BACT</name>
<dbReference type="Pfam" id="PF02492">
    <property type="entry name" value="cobW"/>
    <property type="match status" value="1"/>
</dbReference>
<organism evidence="2 3">
    <name type="scientific">Danxiaibacter flavus</name>
    <dbReference type="NCBI Taxonomy" id="3049108"/>
    <lineage>
        <taxon>Bacteria</taxon>
        <taxon>Pseudomonadati</taxon>
        <taxon>Bacteroidota</taxon>
        <taxon>Chitinophagia</taxon>
        <taxon>Chitinophagales</taxon>
        <taxon>Chitinophagaceae</taxon>
        <taxon>Danxiaibacter</taxon>
    </lineage>
</organism>